<proteinExistence type="predicted"/>
<dbReference type="PANTHER" id="PTHR10225:SF6">
    <property type="entry name" value="CD44 ANTIGEN"/>
    <property type="match status" value="1"/>
</dbReference>
<comment type="subcellular location">
    <subcellularLocation>
        <location evidence="1">Membrane</location>
        <topology evidence="1">Single-pass membrane protein</topology>
    </subcellularLocation>
</comment>
<keyword evidence="4" id="KW-1133">Transmembrane helix</keyword>
<evidence type="ECO:0000256" key="5">
    <source>
        <dbReference type="ARBA" id="ARBA00023136"/>
    </source>
</evidence>
<dbReference type="InterPro" id="IPR000538">
    <property type="entry name" value="Link_dom"/>
</dbReference>
<dbReference type="AlphaFoldDB" id="A0A8C6WJR6"/>
<keyword evidence="2" id="KW-0812">Transmembrane</keyword>
<dbReference type="InterPro" id="IPR016187">
    <property type="entry name" value="CTDL_fold"/>
</dbReference>
<dbReference type="GO" id="GO:0006954">
    <property type="term" value="P:inflammatory response"/>
    <property type="evidence" value="ECO:0007669"/>
    <property type="project" value="TreeGrafter"/>
</dbReference>
<dbReference type="GO" id="GO:0016323">
    <property type="term" value="C:basolateral plasma membrane"/>
    <property type="evidence" value="ECO:0007669"/>
    <property type="project" value="TreeGrafter"/>
</dbReference>
<evidence type="ECO:0000256" key="1">
    <source>
        <dbReference type="ARBA" id="ARBA00004167"/>
    </source>
</evidence>
<dbReference type="Ensembl" id="ENSNMLT00000014045.1">
    <property type="protein sequence ID" value="ENSNMLP00000012434.1"/>
    <property type="gene ID" value="ENSNMLG00000008452.1"/>
</dbReference>
<evidence type="ECO:0000259" key="10">
    <source>
        <dbReference type="PROSITE" id="PS50963"/>
    </source>
</evidence>
<dbReference type="SUPFAM" id="SSF56436">
    <property type="entry name" value="C-type lectin-like"/>
    <property type="match status" value="1"/>
</dbReference>
<dbReference type="InterPro" id="IPR043210">
    <property type="entry name" value="CD44_antigen-like"/>
</dbReference>
<dbReference type="GO" id="GO:0007155">
    <property type="term" value="P:cell adhesion"/>
    <property type="evidence" value="ECO:0007669"/>
    <property type="project" value="InterPro"/>
</dbReference>
<name>A0A8C6WJR6_9GOBI</name>
<keyword evidence="8" id="KW-0325">Glycoprotein</keyword>
<organism evidence="11 12">
    <name type="scientific">Neogobius melanostomus</name>
    <name type="common">round goby</name>
    <dbReference type="NCBI Taxonomy" id="47308"/>
    <lineage>
        <taxon>Eukaryota</taxon>
        <taxon>Metazoa</taxon>
        <taxon>Chordata</taxon>
        <taxon>Craniata</taxon>
        <taxon>Vertebrata</taxon>
        <taxon>Euteleostomi</taxon>
        <taxon>Actinopterygii</taxon>
        <taxon>Neopterygii</taxon>
        <taxon>Teleostei</taxon>
        <taxon>Neoteleostei</taxon>
        <taxon>Acanthomorphata</taxon>
        <taxon>Gobiaria</taxon>
        <taxon>Gobiiformes</taxon>
        <taxon>Gobioidei</taxon>
        <taxon>Gobiidae</taxon>
        <taxon>Benthophilinae</taxon>
        <taxon>Neogobiini</taxon>
        <taxon>Neogobius</taxon>
    </lineage>
</organism>
<feature type="domain" description="Link" evidence="10">
    <location>
        <begin position="15"/>
        <end position="61"/>
    </location>
</feature>
<dbReference type="PROSITE" id="PS50963">
    <property type="entry name" value="LINK_2"/>
    <property type="match status" value="1"/>
</dbReference>
<protein>
    <recommendedName>
        <fullName evidence="10">Link domain-containing protein</fullName>
    </recommendedName>
</protein>
<dbReference type="PANTHER" id="PTHR10225">
    <property type="entry name" value="HYALURONAN RECEPTOR"/>
    <property type="match status" value="1"/>
</dbReference>
<keyword evidence="5" id="KW-0472">Membrane</keyword>
<dbReference type="GO" id="GO:0070374">
    <property type="term" value="P:positive regulation of ERK1 and ERK2 cascade"/>
    <property type="evidence" value="ECO:0007669"/>
    <property type="project" value="TreeGrafter"/>
</dbReference>
<evidence type="ECO:0000256" key="2">
    <source>
        <dbReference type="ARBA" id="ARBA00022692"/>
    </source>
</evidence>
<dbReference type="GO" id="GO:0035692">
    <property type="term" value="C:macrophage migration inhibitory factor receptor complex"/>
    <property type="evidence" value="ECO:0007669"/>
    <property type="project" value="TreeGrafter"/>
</dbReference>
<dbReference type="Gene3D" id="3.10.100.10">
    <property type="entry name" value="Mannose-Binding Protein A, subunit A"/>
    <property type="match status" value="1"/>
</dbReference>
<evidence type="ECO:0000256" key="6">
    <source>
        <dbReference type="ARBA" id="ARBA00023157"/>
    </source>
</evidence>
<dbReference type="GO" id="GO:0004896">
    <property type="term" value="F:cytokine receptor activity"/>
    <property type="evidence" value="ECO:0007669"/>
    <property type="project" value="TreeGrafter"/>
</dbReference>
<comment type="caution">
    <text evidence="9">Lacks conserved residue(s) required for the propagation of feature annotation.</text>
</comment>
<evidence type="ECO:0000256" key="9">
    <source>
        <dbReference type="PROSITE-ProRule" id="PRU00323"/>
    </source>
</evidence>
<keyword evidence="7" id="KW-0675">Receptor</keyword>
<evidence type="ECO:0000256" key="4">
    <source>
        <dbReference type="ARBA" id="ARBA00022989"/>
    </source>
</evidence>
<dbReference type="GO" id="GO:0005540">
    <property type="term" value="F:hyaluronic acid binding"/>
    <property type="evidence" value="ECO:0007669"/>
    <property type="project" value="InterPro"/>
</dbReference>
<keyword evidence="3" id="KW-0732">Signal</keyword>
<reference evidence="11" key="1">
    <citation type="submission" date="2025-08" db="UniProtKB">
        <authorList>
            <consortium name="Ensembl"/>
        </authorList>
    </citation>
    <scope>IDENTIFICATION</scope>
</reference>
<sequence length="61" mass="6967">WMDTWIHADICSFAGVFLIEGESRHSLNFETAQAVCEQLDAVMASPEQVEEAYNKKMQTCR</sequence>
<reference evidence="11" key="2">
    <citation type="submission" date="2025-09" db="UniProtKB">
        <authorList>
            <consortium name="Ensembl"/>
        </authorList>
    </citation>
    <scope>IDENTIFICATION</scope>
</reference>
<evidence type="ECO:0000256" key="3">
    <source>
        <dbReference type="ARBA" id="ARBA00022729"/>
    </source>
</evidence>
<evidence type="ECO:0000256" key="7">
    <source>
        <dbReference type="ARBA" id="ARBA00023170"/>
    </source>
</evidence>
<accession>A0A8C6WJR6</accession>
<dbReference type="Pfam" id="PF00193">
    <property type="entry name" value="Xlink"/>
    <property type="match status" value="1"/>
</dbReference>
<evidence type="ECO:0000313" key="11">
    <source>
        <dbReference type="Ensembl" id="ENSNMLP00000012434.1"/>
    </source>
</evidence>
<keyword evidence="6" id="KW-1015">Disulfide bond</keyword>
<dbReference type="InterPro" id="IPR016186">
    <property type="entry name" value="C-type_lectin-like/link_sf"/>
</dbReference>
<dbReference type="Proteomes" id="UP000694523">
    <property type="component" value="Unplaced"/>
</dbReference>
<keyword evidence="12" id="KW-1185">Reference proteome</keyword>
<evidence type="ECO:0000313" key="12">
    <source>
        <dbReference type="Proteomes" id="UP000694523"/>
    </source>
</evidence>
<evidence type="ECO:0000256" key="8">
    <source>
        <dbReference type="ARBA" id="ARBA00023180"/>
    </source>
</evidence>